<accession>A0A2P9DTE3</accession>
<sequence length="310" mass="34989">MKIYYLKKLLFTFLINTLVLSHYENFVNNYYNVSLIQNNVKRTSIKSRLLAQTHKYNPHYHNDPELKEIIDKLNEKAIKKYQQTHEPYEQLRELVEKNGKKLTGRNDAEPMSTTEKDLFQTYEEVFGKENHIMLKSGMNPNDDDDKSNENSSSCGCIDTDNTKLEKTKGKDKYLKHLKGRCTRGICFCSVGSALLTMFGLAAAKAAAVAKISPPVYEAAFQNCVSSSSLFYIFDSASLTTALKATEACVSAGVSDVVTPAASAAMATFPPYGIAALVLLILAIVLIILYIWLYRRRKNSWKHECKKHLCK</sequence>
<dbReference type="Proteomes" id="UP000240500">
    <property type="component" value="Unassembled WGS sequence"/>
</dbReference>
<organism evidence="3 4">
    <name type="scientific">Plasmodium reichenowi</name>
    <dbReference type="NCBI Taxonomy" id="5854"/>
    <lineage>
        <taxon>Eukaryota</taxon>
        <taxon>Sar</taxon>
        <taxon>Alveolata</taxon>
        <taxon>Apicomplexa</taxon>
        <taxon>Aconoidasida</taxon>
        <taxon>Haemosporida</taxon>
        <taxon>Plasmodiidae</taxon>
        <taxon>Plasmodium</taxon>
        <taxon>Plasmodium (Laverania)</taxon>
    </lineage>
</organism>
<keyword evidence="1" id="KW-1133">Transmembrane helix</keyword>
<reference evidence="3 4" key="1">
    <citation type="submission" date="2016-09" db="EMBL/GenBank/DDBJ databases">
        <authorList>
            <consortium name="Pathogen Informatics"/>
        </authorList>
    </citation>
    <scope>NUCLEOTIDE SEQUENCE [LARGE SCALE GENOMIC DNA]</scope>
</reference>
<evidence type="ECO:0000313" key="4">
    <source>
        <dbReference type="Proteomes" id="UP000240500"/>
    </source>
</evidence>
<evidence type="ECO:0000256" key="1">
    <source>
        <dbReference type="SAM" id="Phobius"/>
    </source>
</evidence>
<dbReference type="InterPro" id="IPR006374">
    <property type="entry name" value="VSA_Stevor"/>
</dbReference>
<keyword evidence="2" id="KW-0732">Signal</keyword>
<dbReference type="Pfam" id="PF17410">
    <property type="entry name" value="Stevor"/>
    <property type="match status" value="1"/>
</dbReference>
<protein>
    <submittedName>
        <fullName evidence="3">PIR protein</fullName>
    </submittedName>
</protein>
<name>A0A2P9DTE3_PLARE</name>
<feature type="signal peptide" evidence="2">
    <location>
        <begin position="1"/>
        <end position="21"/>
    </location>
</feature>
<gene>
    <name evidence="3" type="ORF">PRG01_0043600</name>
</gene>
<dbReference type="OrthoDB" id="377935at2759"/>
<keyword evidence="1" id="KW-0812">Transmembrane</keyword>
<feature type="transmembrane region" description="Helical" evidence="1">
    <location>
        <begin position="271"/>
        <end position="292"/>
    </location>
</feature>
<keyword evidence="1" id="KW-0472">Membrane</keyword>
<proteinExistence type="predicted"/>
<feature type="chain" id="PRO_5015126697" evidence="2">
    <location>
        <begin position="22"/>
        <end position="310"/>
    </location>
</feature>
<feature type="transmembrane region" description="Helical" evidence="1">
    <location>
        <begin position="184"/>
        <end position="203"/>
    </location>
</feature>
<dbReference type="NCBIfam" id="TIGR01478">
    <property type="entry name" value="STEVOR"/>
    <property type="match status" value="1"/>
</dbReference>
<evidence type="ECO:0000256" key="2">
    <source>
        <dbReference type="SAM" id="SignalP"/>
    </source>
</evidence>
<dbReference type="VEuPathDB" id="PlasmoDB:PRG01_0043600"/>
<dbReference type="VEuPathDB" id="PlasmoDB:PRCDC_0047300"/>
<dbReference type="AlphaFoldDB" id="A0A2P9DTE3"/>
<evidence type="ECO:0000313" key="3">
    <source>
        <dbReference type="EMBL" id="SOV84234.1"/>
    </source>
</evidence>
<dbReference type="EMBL" id="OFAE01000034">
    <property type="protein sequence ID" value="SOV84234.1"/>
    <property type="molecule type" value="Genomic_DNA"/>
</dbReference>